<accession>A0A4P5ZUG2</accession>
<dbReference type="AlphaFoldDB" id="A0A4P5ZUG2"/>
<proteinExistence type="predicted"/>
<dbReference type="Proteomes" id="UP000299794">
    <property type="component" value="Unassembled WGS sequence"/>
</dbReference>
<sequence length="58" mass="6805">MARYRYSIGGSLDHQNPTYVKRKADDELYNALKNGEFCYVLNSRHILQSPLFSAYNKF</sequence>
<protein>
    <submittedName>
        <fullName evidence="1">Putative Chase2 sensor protein</fullName>
    </submittedName>
</protein>
<organism evidence="1 2">
    <name type="scientific">Planktothrix agardhii CCAP 1459/11A</name>
    <dbReference type="NCBI Taxonomy" id="282420"/>
    <lineage>
        <taxon>Bacteria</taxon>
        <taxon>Bacillati</taxon>
        <taxon>Cyanobacteriota</taxon>
        <taxon>Cyanophyceae</taxon>
        <taxon>Oscillatoriophycideae</taxon>
        <taxon>Oscillatoriales</taxon>
        <taxon>Microcoleaceae</taxon>
        <taxon>Planktothrix</taxon>
    </lineage>
</organism>
<reference evidence="2" key="1">
    <citation type="submission" date="2019-02" db="EMBL/GenBank/DDBJ databases">
        <title>Draft genome sequence of Planktothrix agardhii NIES-905.</title>
        <authorList>
            <person name="Yamaguchi H."/>
            <person name="Suzuki S."/>
            <person name="Kawachi M."/>
        </authorList>
    </citation>
    <scope>NUCLEOTIDE SEQUENCE [LARGE SCALE GENOMIC DNA]</scope>
    <source>
        <strain evidence="2">CCAP 1459/11A</strain>
    </source>
</reference>
<dbReference type="RefSeq" id="WP_158295787.1">
    <property type="nucleotide sequence ID" value="NZ_BJCD01000036.1"/>
</dbReference>
<dbReference type="EMBL" id="BJCD01000036">
    <property type="protein sequence ID" value="GDZ93635.1"/>
    <property type="molecule type" value="Genomic_DNA"/>
</dbReference>
<gene>
    <name evidence="1" type="ORF">PA905_14750</name>
</gene>
<evidence type="ECO:0000313" key="1">
    <source>
        <dbReference type="EMBL" id="GDZ93635.1"/>
    </source>
</evidence>
<comment type="caution">
    <text evidence="1">The sequence shown here is derived from an EMBL/GenBank/DDBJ whole genome shotgun (WGS) entry which is preliminary data.</text>
</comment>
<evidence type="ECO:0000313" key="2">
    <source>
        <dbReference type="Proteomes" id="UP000299794"/>
    </source>
</evidence>
<name>A0A4P5ZUG2_PLAAG</name>